<feature type="domain" description="Uracil-DNA glycosylase-like" evidence="4">
    <location>
        <begin position="9"/>
        <end position="152"/>
    </location>
</feature>
<evidence type="ECO:0000256" key="1">
    <source>
        <dbReference type="ARBA" id="ARBA00022763"/>
    </source>
</evidence>
<proteinExistence type="predicted"/>
<dbReference type="PANTHER" id="PTHR12159">
    <property type="entry name" value="G/T AND G/U MISMATCH-SPECIFIC DNA GLYCOSYLASE"/>
    <property type="match status" value="1"/>
</dbReference>
<dbReference type="Proteomes" id="UP000186720">
    <property type="component" value="Unassembled WGS sequence"/>
</dbReference>
<evidence type="ECO:0000313" key="5">
    <source>
        <dbReference type="EMBL" id="OKS88359.1"/>
    </source>
</evidence>
<dbReference type="InterPro" id="IPR015637">
    <property type="entry name" value="MUG/TDG"/>
</dbReference>
<dbReference type="CDD" id="cd10028">
    <property type="entry name" value="UDG-F2_TDG_MUG"/>
    <property type="match status" value="1"/>
</dbReference>
<dbReference type="Pfam" id="PF03167">
    <property type="entry name" value="UDG"/>
    <property type="match status" value="1"/>
</dbReference>
<dbReference type="InterPro" id="IPR005122">
    <property type="entry name" value="Uracil-DNA_glycosylase-like"/>
</dbReference>
<comment type="caution">
    <text evidence="5">The sequence shown here is derived from an EMBL/GenBank/DDBJ whole genome shotgun (WGS) entry which is preliminary data.</text>
</comment>
<name>A0A1Q6A2X5_9SPHI</name>
<dbReference type="GO" id="GO:0006285">
    <property type="term" value="P:base-excision repair, AP site formation"/>
    <property type="evidence" value="ECO:0007669"/>
    <property type="project" value="InterPro"/>
</dbReference>
<keyword evidence="6" id="KW-1185">Reference proteome</keyword>
<keyword evidence="2" id="KW-0378">Hydrolase</keyword>
<protein>
    <recommendedName>
        <fullName evidence="4">Uracil-DNA glycosylase-like domain-containing protein</fullName>
    </recommendedName>
</protein>
<dbReference type="GO" id="GO:0004844">
    <property type="term" value="F:uracil DNA N-glycosylase activity"/>
    <property type="evidence" value="ECO:0007669"/>
    <property type="project" value="TreeGrafter"/>
</dbReference>
<evidence type="ECO:0000256" key="2">
    <source>
        <dbReference type="ARBA" id="ARBA00022801"/>
    </source>
</evidence>
<evidence type="ECO:0000259" key="4">
    <source>
        <dbReference type="Pfam" id="PF03167"/>
    </source>
</evidence>
<organism evidence="5 6">
    <name type="scientific">Mucilaginibacter polytrichastri</name>
    <dbReference type="NCBI Taxonomy" id="1302689"/>
    <lineage>
        <taxon>Bacteria</taxon>
        <taxon>Pseudomonadati</taxon>
        <taxon>Bacteroidota</taxon>
        <taxon>Sphingobacteriia</taxon>
        <taxon>Sphingobacteriales</taxon>
        <taxon>Sphingobacteriaceae</taxon>
        <taxon>Mucilaginibacter</taxon>
    </lineage>
</organism>
<gene>
    <name evidence="5" type="ORF">RG47T_3825</name>
</gene>
<sequence length="169" mass="18640">MLIFKPMLPDLLAPNLKLVFCGTAASEQSALKQAYYAGPGNKFYKALYAAGLTPHLLTPPEYPTLLNYGIGLTDLVKGRSGMDNTLRREHYDATSVRQKIEYYQPCILCFNGKQAARMFMGLSSTTVITYGLQDFVIGNTKVFIAPSTSGAANGAWDMEWWLGLGRIVE</sequence>
<dbReference type="SUPFAM" id="SSF52141">
    <property type="entry name" value="Uracil-DNA glycosylase-like"/>
    <property type="match status" value="1"/>
</dbReference>
<dbReference type="EMBL" id="MPPL01000001">
    <property type="protein sequence ID" value="OKS88359.1"/>
    <property type="molecule type" value="Genomic_DNA"/>
</dbReference>
<reference evidence="5 6" key="1">
    <citation type="submission" date="2016-11" db="EMBL/GenBank/DDBJ databases">
        <title>Whole Genome Sequencing of Mucilaginibacter polytrichastri RG4-7(T) isolated from the moss sample.</title>
        <authorList>
            <person name="Li Y."/>
        </authorList>
    </citation>
    <scope>NUCLEOTIDE SEQUENCE [LARGE SCALE GENOMIC DNA]</scope>
    <source>
        <strain evidence="5 6">RG4-7</strain>
    </source>
</reference>
<evidence type="ECO:0000256" key="3">
    <source>
        <dbReference type="ARBA" id="ARBA00023204"/>
    </source>
</evidence>
<dbReference type="InterPro" id="IPR036895">
    <property type="entry name" value="Uracil-DNA_glycosylase-like_sf"/>
</dbReference>
<dbReference type="STRING" id="1302689.RG47T_3825"/>
<dbReference type="GO" id="GO:0008263">
    <property type="term" value="F:pyrimidine-specific mismatch base pair DNA N-glycosylase activity"/>
    <property type="evidence" value="ECO:0007669"/>
    <property type="project" value="TreeGrafter"/>
</dbReference>
<keyword evidence="1" id="KW-0227">DNA damage</keyword>
<dbReference type="Gene3D" id="3.40.470.10">
    <property type="entry name" value="Uracil-DNA glycosylase-like domain"/>
    <property type="match status" value="1"/>
</dbReference>
<dbReference type="AlphaFoldDB" id="A0A1Q6A2X5"/>
<keyword evidence="3" id="KW-0234">DNA repair</keyword>
<accession>A0A1Q6A2X5</accession>
<dbReference type="PANTHER" id="PTHR12159:SF9">
    <property type="entry name" value="G_T MISMATCH-SPECIFIC THYMINE DNA GLYCOSYLASE"/>
    <property type="match status" value="1"/>
</dbReference>
<evidence type="ECO:0000313" key="6">
    <source>
        <dbReference type="Proteomes" id="UP000186720"/>
    </source>
</evidence>